<dbReference type="FunFam" id="1.10.3810.10:FF:000001">
    <property type="entry name" value="Penicillin-binding protein 1A"/>
    <property type="match status" value="1"/>
</dbReference>
<keyword evidence="3" id="KW-0121">Carboxypeptidase</keyword>
<keyword evidence="18" id="KW-1185">Reference proteome</keyword>
<dbReference type="SUPFAM" id="SSF53955">
    <property type="entry name" value="Lysozyme-like"/>
    <property type="match status" value="1"/>
</dbReference>
<proteinExistence type="inferred from homology"/>
<dbReference type="SUPFAM" id="SSF56601">
    <property type="entry name" value="beta-lactamase/transpeptidase-like"/>
    <property type="match status" value="1"/>
</dbReference>
<dbReference type="GO" id="GO:0008360">
    <property type="term" value="P:regulation of cell shape"/>
    <property type="evidence" value="ECO:0007669"/>
    <property type="project" value="UniProtKB-KW"/>
</dbReference>
<feature type="region of interest" description="Disordered" evidence="14">
    <location>
        <begin position="710"/>
        <end position="758"/>
    </location>
</feature>
<evidence type="ECO:0000256" key="9">
    <source>
        <dbReference type="ARBA" id="ARBA00022984"/>
    </source>
</evidence>
<evidence type="ECO:0000256" key="10">
    <source>
        <dbReference type="ARBA" id="ARBA00023268"/>
    </source>
</evidence>
<evidence type="ECO:0000256" key="2">
    <source>
        <dbReference type="ARBA" id="ARBA00007739"/>
    </source>
</evidence>
<organism evidence="17 18">
    <name type="scientific">Arthrobacter psychrochitiniphilus</name>
    <dbReference type="NCBI Taxonomy" id="291045"/>
    <lineage>
        <taxon>Bacteria</taxon>
        <taxon>Bacillati</taxon>
        <taxon>Actinomycetota</taxon>
        <taxon>Actinomycetes</taxon>
        <taxon>Micrococcales</taxon>
        <taxon>Micrococcaceae</taxon>
        <taxon>Arthrobacter</taxon>
    </lineage>
</organism>
<comment type="catalytic activity">
    <reaction evidence="12">
        <text>Preferential cleavage: (Ac)2-L-Lys-D-Ala-|-D-Ala. Also transpeptidation of peptidyl-alanyl moieties that are N-acyl substituents of D-alanine.</text>
        <dbReference type="EC" id="3.4.16.4"/>
    </reaction>
</comment>
<evidence type="ECO:0000256" key="5">
    <source>
        <dbReference type="ARBA" id="ARBA00022676"/>
    </source>
</evidence>
<dbReference type="AlphaFoldDB" id="A0A2V3DW37"/>
<keyword evidence="4" id="KW-0645">Protease</keyword>
<evidence type="ECO:0000256" key="11">
    <source>
        <dbReference type="ARBA" id="ARBA00023316"/>
    </source>
</evidence>
<dbReference type="InterPro" id="IPR001264">
    <property type="entry name" value="Glyco_trans_51"/>
</dbReference>
<evidence type="ECO:0000256" key="14">
    <source>
        <dbReference type="SAM" id="MobiDB-lite"/>
    </source>
</evidence>
<name>A0A2V3DW37_9MICC</name>
<evidence type="ECO:0000256" key="12">
    <source>
        <dbReference type="ARBA" id="ARBA00034000"/>
    </source>
</evidence>
<dbReference type="EMBL" id="QHLZ01000002">
    <property type="protein sequence ID" value="PXA66851.1"/>
    <property type="molecule type" value="Genomic_DNA"/>
</dbReference>
<evidence type="ECO:0000313" key="17">
    <source>
        <dbReference type="EMBL" id="PXA66851.1"/>
    </source>
</evidence>
<sequence>MAAKKHPIFDTATTLGKLVLFLGVSTICGVLVAGLMVPAAALASTTTTSSITLFDELPDEMNVGTPAQSSKILASDGSLLATFYDQNRTEVPLEEISPFMKDAIVAVEDARYYEHGGIDTRGLMRAVSSMVQGGGRQGASTITQQFVNNVIIQTYAADGEYDKIKLGADKGVGEKVREIKLAIAIEKKYSKDEILQGYLNWVLYANGNFGIESAAYNYFGIHAKDLNLQQSALLAGVVNSPQIYDPIANPENSLTRRNLVLDHMLDQGMIDAKQHKDAVAAKIDLKLQPQRNGCTSAVRAEYFCEYVSNLFVNDVAYGKTEEDRLKLLLQGGLTIKTTLDPKLQDAAQSQMANFTPMDNNPDKVGQAIVSVQPKTGKILAMAQNTKMAPPEGQWKTDYNFAVDRLDAKGNSLGGSGGFDVGSTIKPFTFAEWLNSGHRTDDTVNASVRRYPQSRPWTNSCGSTGGFYDSSDPQVAEDLQNADGPDGIYYRTYTARQGLALSLNTATMATAAQLDICNIQKMMTATGIHQGEDVTQPYNVSSISALLGSGAVAPLTMANAFATFASGGIYCAPIALLSVTNAKGDKLPVPGANCKQTVKPEVAAGVNMALQQVLAPGGSGYAIPLQYPAGAKTGTTNDSQHTWTTGFTRGVATSSWVGSPELKDQSINGKLIAGQRIPYVDGSTYAGKAWQGYMNQIAGNYDVGAFDPPPASIVYPPAPPPVVEKPKPGQSQNDSDQKSDDKGQQNNGNNKDNNKDKKD</sequence>
<dbReference type="GO" id="GO:0008955">
    <property type="term" value="F:peptidoglycan glycosyltransferase activity"/>
    <property type="evidence" value="ECO:0007669"/>
    <property type="project" value="UniProtKB-EC"/>
</dbReference>
<dbReference type="InterPro" id="IPR001460">
    <property type="entry name" value="PCN-bd_Tpept"/>
</dbReference>
<dbReference type="RefSeq" id="WP_110105165.1">
    <property type="nucleotide sequence ID" value="NZ_JACBZZ010000001.1"/>
</dbReference>
<keyword evidence="5" id="KW-0328">Glycosyltransferase</keyword>
<feature type="domain" description="Penicillin-binding protein transpeptidase" evidence="15">
    <location>
        <begin position="486"/>
        <end position="639"/>
    </location>
</feature>
<dbReference type="GO" id="GO:0009002">
    <property type="term" value="F:serine-type D-Ala-D-Ala carboxypeptidase activity"/>
    <property type="evidence" value="ECO:0007669"/>
    <property type="project" value="UniProtKB-EC"/>
</dbReference>
<evidence type="ECO:0000256" key="13">
    <source>
        <dbReference type="ARBA" id="ARBA00049902"/>
    </source>
</evidence>
<dbReference type="PANTHER" id="PTHR32282:SF33">
    <property type="entry name" value="PEPTIDOGLYCAN GLYCOSYLTRANSFERASE"/>
    <property type="match status" value="1"/>
</dbReference>
<comment type="similarity">
    <text evidence="1">In the C-terminal section; belongs to the transpeptidase family.</text>
</comment>
<feature type="domain" description="Glycosyl transferase family 51" evidence="16">
    <location>
        <begin position="77"/>
        <end position="264"/>
    </location>
</feature>
<dbReference type="InterPro" id="IPR023346">
    <property type="entry name" value="Lysozyme-like_dom_sf"/>
</dbReference>
<dbReference type="GO" id="GO:0006508">
    <property type="term" value="P:proteolysis"/>
    <property type="evidence" value="ECO:0007669"/>
    <property type="project" value="UniProtKB-KW"/>
</dbReference>
<evidence type="ECO:0000256" key="6">
    <source>
        <dbReference type="ARBA" id="ARBA00022679"/>
    </source>
</evidence>
<gene>
    <name evidence="17" type="ORF">CVS29_04620</name>
</gene>
<evidence type="ECO:0000259" key="15">
    <source>
        <dbReference type="Pfam" id="PF00905"/>
    </source>
</evidence>
<dbReference type="GO" id="GO:0008658">
    <property type="term" value="F:penicillin binding"/>
    <property type="evidence" value="ECO:0007669"/>
    <property type="project" value="InterPro"/>
</dbReference>
<dbReference type="Gene3D" id="3.40.710.10">
    <property type="entry name" value="DD-peptidase/beta-lactamase superfamily"/>
    <property type="match status" value="1"/>
</dbReference>
<comment type="similarity">
    <text evidence="2">In the N-terminal section; belongs to the glycosyltransferase 51 family.</text>
</comment>
<dbReference type="InterPro" id="IPR012338">
    <property type="entry name" value="Beta-lactam/transpept-like"/>
</dbReference>
<keyword evidence="6 17" id="KW-0808">Transferase</keyword>
<dbReference type="InterPro" id="IPR050396">
    <property type="entry name" value="Glycosyltr_51/Transpeptidase"/>
</dbReference>
<evidence type="ECO:0000256" key="1">
    <source>
        <dbReference type="ARBA" id="ARBA00007090"/>
    </source>
</evidence>
<keyword evidence="8" id="KW-0133">Cell shape</keyword>
<keyword evidence="9" id="KW-0573">Peptidoglycan synthesis</keyword>
<dbReference type="GO" id="GO:0009252">
    <property type="term" value="P:peptidoglycan biosynthetic process"/>
    <property type="evidence" value="ECO:0007669"/>
    <property type="project" value="UniProtKB-KW"/>
</dbReference>
<comment type="catalytic activity">
    <reaction evidence="13">
        <text>[GlcNAc-(1-&gt;4)-Mur2Ac(oyl-L-Ala-gamma-D-Glu-L-Lys-D-Ala-D-Ala)](n)-di-trans,octa-cis-undecaprenyl diphosphate + beta-D-GlcNAc-(1-&gt;4)-Mur2Ac(oyl-L-Ala-gamma-D-Glu-L-Lys-D-Ala-D-Ala)-di-trans,octa-cis-undecaprenyl diphosphate = [GlcNAc-(1-&gt;4)-Mur2Ac(oyl-L-Ala-gamma-D-Glu-L-Lys-D-Ala-D-Ala)](n+1)-di-trans,octa-cis-undecaprenyl diphosphate + di-trans,octa-cis-undecaprenyl diphosphate + H(+)</text>
        <dbReference type="Rhea" id="RHEA:23708"/>
        <dbReference type="Rhea" id="RHEA-COMP:9602"/>
        <dbReference type="Rhea" id="RHEA-COMP:9603"/>
        <dbReference type="ChEBI" id="CHEBI:15378"/>
        <dbReference type="ChEBI" id="CHEBI:58405"/>
        <dbReference type="ChEBI" id="CHEBI:60033"/>
        <dbReference type="ChEBI" id="CHEBI:78435"/>
        <dbReference type="EC" id="2.4.99.28"/>
    </reaction>
</comment>
<protein>
    <submittedName>
        <fullName evidence="17">Glycosyl transferase</fullName>
    </submittedName>
</protein>
<dbReference type="GO" id="GO:0071555">
    <property type="term" value="P:cell wall organization"/>
    <property type="evidence" value="ECO:0007669"/>
    <property type="project" value="UniProtKB-KW"/>
</dbReference>
<accession>A0A2V3DW37</accession>
<evidence type="ECO:0000256" key="8">
    <source>
        <dbReference type="ARBA" id="ARBA00022960"/>
    </source>
</evidence>
<dbReference type="GO" id="GO:0030288">
    <property type="term" value="C:outer membrane-bounded periplasmic space"/>
    <property type="evidence" value="ECO:0007669"/>
    <property type="project" value="TreeGrafter"/>
</dbReference>
<evidence type="ECO:0000259" key="16">
    <source>
        <dbReference type="Pfam" id="PF00912"/>
    </source>
</evidence>
<evidence type="ECO:0000256" key="7">
    <source>
        <dbReference type="ARBA" id="ARBA00022801"/>
    </source>
</evidence>
<dbReference type="OrthoDB" id="9766909at2"/>
<feature type="compositionally biased region" description="Pro residues" evidence="14">
    <location>
        <begin position="710"/>
        <end position="722"/>
    </location>
</feature>
<reference evidence="17 18" key="1">
    <citation type="submission" date="2018-05" db="EMBL/GenBank/DDBJ databases">
        <title>Genetic diversity of glacier-inhabiting Cryobacterium bacteria in China and description of Cryobacterium mengkeensis sp. nov. and Arthrobacter glacialis sp. nov.</title>
        <authorList>
            <person name="Liu Q."/>
            <person name="Xin Y.-H."/>
        </authorList>
    </citation>
    <scope>NUCLEOTIDE SEQUENCE [LARGE SCALE GENOMIC DNA]</scope>
    <source>
        <strain evidence="17 18">GP3</strain>
    </source>
</reference>
<dbReference type="Proteomes" id="UP000246303">
    <property type="component" value="Unassembled WGS sequence"/>
</dbReference>
<evidence type="ECO:0000313" key="18">
    <source>
        <dbReference type="Proteomes" id="UP000246303"/>
    </source>
</evidence>
<keyword evidence="7" id="KW-0378">Hydrolase</keyword>
<dbReference type="PANTHER" id="PTHR32282">
    <property type="entry name" value="BINDING PROTEIN TRANSPEPTIDASE, PUTATIVE-RELATED"/>
    <property type="match status" value="1"/>
</dbReference>
<keyword evidence="10" id="KW-0511">Multifunctional enzyme</keyword>
<evidence type="ECO:0000256" key="4">
    <source>
        <dbReference type="ARBA" id="ARBA00022670"/>
    </source>
</evidence>
<dbReference type="Pfam" id="PF00912">
    <property type="entry name" value="Transgly"/>
    <property type="match status" value="1"/>
</dbReference>
<dbReference type="Pfam" id="PF00905">
    <property type="entry name" value="Transpeptidase"/>
    <property type="match status" value="1"/>
</dbReference>
<dbReference type="InterPro" id="IPR036950">
    <property type="entry name" value="PBP_transglycosylase"/>
</dbReference>
<comment type="caution">
    <text evidence="17">The sequence shown here is derived from an EMBL/GenBank/DDBJ whole genome shotgun (WGS) entry which is preliminary data.</text>
</comment>
<dbReference type="Gene3D" id="1.10.3810.10">
    <property type="entry name" value="Biosynthetic peptidoglycan transglycosylase-like"/>
    <property type="match status" value="1"/>
</dbReference>
<evidence type="ECO:0000256" key="3">
    <source>
        <dbReference type="ARBA" id="ARBA00022645"/>
    </source>
</evidence>
<keyword evidence="11" id="KW-0961">Cell wall biogenesis/degradation</keyword>